<dbReference type="EMBL" id="LGFU01000019">
    <property type="protein sequence ID" value="KUK46575.1"/>
    <property type="molecule type" value="Genomic_DNA"/>
</dbReference>
<proteinExistence type="predicted"/>
<dbReference type="PANTHER" id="PTHR43270:SF12">
    <property type="entry name" value="SUCCINYL-DIAMINOPIMELATE DESUCCINYLASE"/>
    <property type="match status" value="1"/>
</dbReference>
<dbReference type="NCBIfam" id="NF005914">
    <property type="entry name" value="PRK07907.1"/>
    <property type="match status" value="1"/>
</dbReference>
<dbReference type="Pfam" id="PF01546">
    <property type="entry name" value="Peptidase_M20"/>
    <property type="match status" value="1"/>
</dbReference>
<dbReference type="InterPro" id="IPR011650">
    <property type="entry name" value="Peptidase_M20_dimer"/>
</dbReference>
<feature type="domain" description="Peptidase M20 dimerisation" evidence="4">
    <location>
        <begin position="199"/>
        <end position="357"/>
    </location>
</feature>
<dbReference type="NCBIfam" id="NF006053">
    <property type="entry name" value="PRK08201.1"/>
    <property type="match status" value="1"/>
</dbReference>
<dbReference type="InterPro" id="IPR002933">
    <property type="entry name" value="Peptidase_M20"/>
</dbReference>
<keyword evidence="2" id="KW-0479">Metal-binding</keyword>
<dbReference type="NCBIfam" id="NF006579">
    <property type="entry name" value="PRK09104.1"/>
    <property type="match status" value="1"/>
</dbReference>
<protein>
    <submittedName>
        <fullName evidence="5">Putative M20 family peptidase</fullName>
    </submittedName>
</protein>
<evidence type="ECO:0000259" key="4">
    <source>
        <dbReference type="Pfam" id="PF07687"/>
    </source>
</evidence>
<keyword evidence="1" id="KW-0645">Protease</keyword>
<evidence type="ECO:0000313" key="5">
    <source>
        <dbReference type="EMBL" id="KUK46575.1"/>
    </source>
</evidence>
<dbReference type="Pfam" id="PF07687">
    <property type="entry name" value="M20_dimer"/>
    <property type="match status" value="1"/>
</dbReference>
<dbReference type="Proteomes" id="UP000064249">
    <property type="component" value="Unassembled WGS sequence"/>
</dbReference>
<reference evidence="5 6" key="1">
    <citation type="journal article" date="2015" name="MBio">
        <title>Genome-Resolved Metagenomic Analysis Reveals Roles for Candidate Phyla and Other Microbial Community Members in Biogeochemical Transformations in Oil Reservoirs.</title>
        <authorList>
            <person name="Hu P."/>
            <person name="Tom L."/>
            <person name="Singh A."/>
            <person name="Thomas B.C."/>
            <person name="Baker B.J."/>
            <person name="Piceno Y.M."/>
            <person name="Andersen G.L."/>
            <person name="Banfield J.F."/>
        </authorList>
    </citation>
    <scope>NUCLEOTIDE SEQUENCE [LARGE SCALE GENOMIC DNA]</scope>
    <source>
        <strain evidence="5">46_16</strain>
    </source>
</reference>
<dbReference type="PATRIC" id="fig|167964.4.peg.1185"/>
<evidence type="ECO:0000256" key="2">
    <source>
        <dbReference type="ARBA" id="ARBA00022723"/>
    </source>
</evidence>
<dbReference type="Gene3D" id="3.30.70.360">
    <property type="match status" value="1"/>
</dbReference>
<dbReference type="Gene3D" id="3.40.630.10">
    <property type="entry name" value="Zn peptidases"/>
    <property type="match status" value="1"/>
</dbReference>
<dbReference type="AlphaFoldDB" id="A0A101FY14"/>
<dbReference type="InterPro" id="IPR051458">
    <property type="entry name" value="Cyt/Met_Dipeptidase"/>
</dbReference>
<gene>
    <name evidence="5" type="ORF">XD73_0544</name>
</gene>
<comment type="caution">
    <text evidence="5">The sequence shown here is derived from an EMBL/GenBank/DDBJ whole genome shotgun (WGS) entry which is preliminary data.</text>
</comment>
<dbReference type="SUPFAM" id="SSF53187">
    <property type="entry name" value="Zn-dependent exopeptidases"/>
    <property type="match status" value="1"/>
</dbReference>
<name>A0A101FY14_9CHLR</name>
<dbReference type="GO" id="GO:0006508">
    <property type="term" value="P:proteolysis"/>
    <property type="evidence" value="ECO:0007669"/>
    <property type="project" value="UniProtKB-KW"/>
</dbReference>
<keyword evidence="3" id="KW-0378">Hydrolase</keyword>
<accession>A0A101FY14</accession>
<dbReference type="GO" id="GO:0046872">
    <property type="term" value="F:metal ion binding"/>
    <property type="evidence" value="ECO:0007669"/>
    <property type="project" value="UniProtKB-KW"/>
</dbReference>
<organism evidence="5 6">
    <name type="scientific">Anaerolinea thermophila</name>
    <dbReference type="NCBI Taxonomy" id="167964"/>
    <lineage>
        <taxon>Bacteria</taxon>
        <taxon>Bacillati</taxon>
        <taxon>Chloroflexota</taxon>
        <taxon>Anaerolineae</taxon>
        <taxon>Anaerolineales</taxon>
        <taxon>Anaerolineaceae</taxon>
        <taxon>Anaerolinea</taxon>
    </lineage>
</organism>
<evidence type="ECO:0000256" key="1">
    <source>
        <dbReference type="ARBA" id="ARBA00022670"/>
    </source>
</evidence>
<evidence type="ECO:0000313" key="6">
    <source>
        <dbReference type="Proteomes" id="UP000064249"/>
    </source>
</evidence>
<dbReference type="GO" id="GO:0008233">
    <property type="term" value="F:peptidase activity"/>
    <property type="evidence" value="ECO:0007669"/>
    <property type="project" value="UniProtKB-KW"/>
</dbReference>
<sequence length="463" mass="51364">MTNNTQLNNAINYFEKNYSTYFEKFEEFIRIPSISADSKYNPDVEKAAHWLAAYLTEMGMEKVTVYSTTKHPIVYGEYLKAGLDKPTILVYGHYDVQPPDPLNEWKSDPFEPTIDGDFLVGRGASDMKGQILAGLYAIDSILATGTLDVNLKFIYEGEEEIGSPSIVDFIKTHTDLLASDFALNLDAGMIGKDSPTIVYGLRGLAYFEIYVQGPDHDLHSGLFGGIVYNPAQALSELIAGMKDENGRITLPGFYDAVLPLDENERQELARLGLDDEFFKEQTGVEELSGEIGYTPVEQVGARPTLDVNGMSSGYTGEGPKTVIPSMAMAKISTRLVPNQTPAMVKEQLIQYMQEHAPSQIKWEVKQLSSDPASIADRSYYATQCFVDALREVWGTEPVYKREGGSIPIVSHMKDTLGIESVLSGFCLPGDLIHSPNEHIHIPTWKKGIHATIHFLYNLGTHND</sequence>
<dbReference type="PANTHER" id="PTHR43270">
    <property type="entry name" value="BETA-ALA-HIS DIPEPTIDASE"/>
    <property type="match status" value="1"/>
</dbReference>
<evidence type="ECO:0000256" key="3">
    <source>
        <dbReference type="ARBA" id="ARBA00022801"/>
    </source>
</evidence>